<accession>A0A8X6VLN2</accession>
<gene>
    <name evidence="1" type="ORF">TNCV_2447091</name>
</gene>
<protein>
    <submittedName>
        <fullName evidence="1">Uncharacterized protein</fullName>
    </submittedName>
</protein>
<keyword evidence="2" id="KW-1185">Reference proteome</keyword>
<dbReference type="EMBL" id="BMAU01021315">
    <property type="protein sequence ID" value="GFY12518.1"/>
    <property type="molecule type" value="Genomic_DNA"/>
</dbReference>
<dbReference type="Proteomes" id="UP000887159">
    <property type="component" value="Unassembled WGS sequence"/>
</dbReference>
<name>A0A8X6VLN2_TRICX</name>
<reference evidence="1" key="1">
    <citation type="submission" date="2020-08" db="EMBL/GenBank/DDBJ databases">
        <title>Multicomponent nature underlies the extraordinary mechanical properties of spider dragline silk.</title>
        <authorList>
            <person name="Kono N."/>
            <person name="Nakamura H."/>
            <person name="Mori M."/>
            <person name="Yoshida Y."/>
            <person name="Ohtoshi R."/>
            <person name="Malay A.D."/>
            <person name="Moran D.A.P."/>
            <person name="Tomita M."/>
            <person name="Numata K."/>
            <person name="Arakawa K."/>
        </authorList>
    </citation>
    <scope>NUCLEOTIDE SEQUENCE</scope>
</reference>
<dbReference type="AlphaFoldDB" id="A0A8X6VLN2"/>
<evidence type="ECO:0000313" key="2">
    <source>
        <dbReference type="Proteomes" id="UP000887159"/>
    </source>
</evidence>
<comment type="caution">
    <text evidence="1">The sequence shown here is derived from an EMBL/GenBank/DDBJ whole genome shotgun (WGS) entry which is preliminary data.</text>
</comment>
<proteinExistence type="predicted"/>
<organism evidence="1 2">
    <name type="scientific">Trichonephila clavipes</name>
    <name type="common">Golden silk orbweaver</name>
    <name type="synonym">Nephila clavipes</name>
    <dbReference type="NCBI Taxonomy" id="2585209"/>
    <lineage>
        <taxon>Eukaryota</taxon>
        <taxon>Metazoa</taxon>
        <taxon>Ecdysozoa</taxon>
        <taxon>Arthropoda</taxon>
        <taxon>Chelicerata</taxon>
        <taxon>Arachnida</taxon>
        <taxon>Araneae</taxon>
        <taxon>Araneomorphae</taxon>
        <taxon>Entelegynae</taxon>
        <taxon>Araneoidea</taxon>
        <taxon>Nephilidae</taxon>
        <taxon>Trichonephila</taxon>
    </lineage>
</organism>
<feature type="non-terminal residue" evidence="1">
    <location>
        <position position="1"/>
    </location>
</feature>
<evidence type="ECO:0000313" key="1">
    <source>
        <dbReference type="EMBL" id="GFY12518.1"/>
    </source>
</evidence>
<sequence>LISRPSGIAVSDTDFYAVGPGITNPGEDMDVFKCIVSSRHGSILNSFRKVGGLGREVGGP</sequence>